<dbReference type="Pfam" id="PF01370">
    <property type="entry name" value="Epimerase"/>
    <property type="match status" value="1"/>
</dbReference>
<keyword evidence="5" id="KW-1185">Reference proteome</keyword>
<evidence type="ECO:0000256" key="2">
    <source>
        <dbReference type="ARBA" id="ARBA00023445"/>
    </source>
</evidence>
<dbReference type="GeneID" id="41968565"/>
<dbReference type="EMBL" id="SKBQ01000004">
    <property type="protein sequence ID" value="TPX11300.1"/>
    <property type="molecule type" value="Genomic_DNA"/>
</dbReference>
<keyword evidence="1" id="KW-0560">Oxidoreductase</keyword>
<dbReference type="InterPro" id="IPR050425">
    <property type="entry name" value="NAD(P)_dehydrat-like"/>
</dbReference>
<comment type="similarity">
    <text evidence="2">Belongs to the NAD(P)-dependent epimerase/dehydratase family. Dihydroflavonol-4-reductase subfamily.</text>
</comment>
<evidence type="ECO:0000313" key="4">
    <source>
        <dbReference type="EMBL" id="TPX11300.1"/>
    </source>
</evidence>
<gene>
    <name evidence="4" type="ORF">E0L32_001118</name>
</gene>
<dbReference type="Gene3D" id="3.40.50.720">
    <property type="entry name" value="NAD(P)-binding Rossmann-like Domain"/>
    <property type="match status" value="1"/>
</dbReference>
<dbReference type="InParanoid" id="A0A507B3W9"/>
<name>A0A507B3W9_9PEZI</name>
<dbReference type="PANTHER" id="PTHR10366">
    <property type="entry name" value="NAD DEPENDENT EPIMERASE/DEHYDRATASE"/>
    <property type="match status" value="1"/>
</dbReference>
<dbReference type="RefSeq" id="XP_030993011.1">
    <property type="nucleotide sequence ID" value="XM_031133928.1"/>
</dbReference>
<protein>
    <recommendedName>
        <fullName evidence="3">NAD-dependent epimerase/dehydratase domain-containing protein</fullName>
    </recommendedName>
</protein>
<evidence type="ECO:0000313" key="5">
    <source>
        <dbReference type="Proteomes" id="UP000319257"/>
    </source>
</evidence>
<dbReference type="InterPro" id="IPR001509">
    <property type="entry name" value="Epimerase_deHydtase"/>
</dbReference>
<organism evidence="4 5">
    <name type="scientific">Thyridium curvatum</name>
    <dbReference type="NCBI Taxonomy" id="1093900"/>
    <lineage>
        <taxon>Eukaryota</taxon>
        <taxon>Fungi</taxon>
        <taxon>Dikarya</taxon>
        <taxon>Ascomycota</taxon>
        <taxon>Pezizomycotina</taxon>
        <taxon>Sordariomycetes</taxon>
        <taxon>Sordariomycetidae</taxon>
        <taxon>Thyridiales</taxon>
        <taxon>Thyridiaceae</taxon>
        <taxon>Thyridium</taxon>
    </lineage>
</organism>
<dbReference type="STRING" id="1093900.A0A507B3W9"/>
<accession>A0A507B3W9</accession>
<dbReference type="GO" id="GO:0016616">
    <property type="term" value="F:oxidoreductase activity, acting on the CH-OH group of donors, NAD or NADP as acceptor"/>
    <property type="evidence" value="ECO:0007669"/>
    <property type="project" value="TreeGrafter"/>
</dbReference>
<dbReference type="SUPFAM" id="SSF51735">
    <property type="entry name" value="NAD(P)-binding Rossmann-fold domains"/>
    <property type="match status" value="1"/>
</dbReference>
<dbReference type="AlphaFoldDB" id="A0A507B3W9"/>
<evidence type="ECO:0000259" key="3">
    <source>
        <dbReference type="Pfam" id="PF01370"/>
    </source>
</evidence>
<dbReference type="OrthoDB" id="2735536at2759"/>
<dbReference type="InterPro" id="IPR036291">
    <property type="entry name" value="NAD(P)-bd_dom_sf"/>
</dbReference>
<sequence>MSGQSVLITGATGFLGFRALIFALEAGYRVRVAVRKQEGFEKIKSIAPVTQYTTQLESVIVPDITAPGAYDEAVQGVDHVVHIASPVPSPAITSDFDKLIVQPAVQGTLTMLEAAYKAPGVKKVVITSSVGAIIPLGTVAAPPSGTVYNEKSRLENPTDPLDNPFTAYFASKVMALNAAEAWIKEKNPSFDVVHVAPGYLVGRDPLLREPNDFVTGSNGFLMRQLLLGPDPYPVASLIVHVDDAARVHVKALDPSIKGNRLFPVFTQCPEGPDWDDVLEIAKRRYPKQVADGTFKVDAGTKTQHIKADASYTEQTFGFKAKSFEEAAVSLMDQYVELIGKQ</sequence>
<proteinExistence type="inferred from homology"/>
<dbReference type="Proteomes" id="UP000319257">
    <property type="component" value="Unassembled WGS sequence"/>
</dbReference>
<feature type="domain" description="NAD-dependent epimerase/dehydratase" evidence="3">
    <location>
        <begin position="6"/>
        <end position="254"/>
    </location>
</feature>
<reference evidence="4 5" key="1">
    <citation type="submission" date="2019-06" db="EMBL/GenBank/DDBJ databases">
        <title>Draft genome sequence of the filamentous fungus Phialemoniopsis curvata isolated from diesel fuel.</title>
        <authorList>
            <person name="Varaljay V.A."/>
            <person name="Lyon W.J."/>
            <person name="Crouch A.L."/>
            <person name="Drake C.E."/>
            <person name="Hollomon J.M."/>
            <person name="Nadeau L.J."/>
            <person name="Nunn H.S."/>
            <person name="Stevenson B.S."/>
            <person name="Bojanowski C.L."/>
            <person name="Crookes-Goodson W.J."/>
        </authorList>
    </citation>
    <scope>NUCLEOTIDE SEQUENCE [LARGE SCALE GENOMIC DNA]</scope>
    <source>
        <strain evidence="4 5">D216</strain>
    </source>
</reference>
<dbReference type="PANTHER" id="PTHR10366:SF564">
    <property type="entry name" value="STEROL-4-ALPHA-CARBOXYLATE 3-DEHYDROGENASE, DECARBOXYLATING"/>
    <property type="match status" value="1"/>
</dbReference>
<evidence type="ECO:0000256" key="1">
    <source>
        <dbReference type="ARBA" id="ARBA00023002"/>
    </source>
</evidence>
<comment type="caution">
    <text evidence="4">The sequence shown here is derived from an EMBL/GenBank/DDBJ whole genome shotgun (WGS) entry which is preliminary data.</text>
</comment>